<feature type="non-terminal residue" evidence="1">
    <location>
        <position position="236"/>
    </location>
</feature>
<evidence type="ECO:0000313" key="1">
    <source>
        <dbReference type="EMBL" id="CAB4033334.1"/>
    </source>
</evidence>
<organism evidence="1 2">
    <name type="scientific">Paramuricea clavata</name>
    <name type="common">Red gorgonian</name>
    <name type="synonym">Violescent sea-whip</name>
    <dbReference type="NCBI Taxonomy" id="317549"/>
    <lineage>
        <taxon>Eukaryota</taxon>
        <taxon>Metazoa</taxon>
        <taxon>Cnidaria</taxon>
        <taxon>Anthozoa</taxon>
        <taxon>Octocorallia</taxon>
        <taxon>Malacalcyonacea</taxon>
        <taxon>Plexauridae</taxon>
        <taxon>Paramuricea</taxon>
    </lineage>
</organism>
<protein>
    <submittedName>
        <fullName evidence="1">Uncharacterized protein</fullName>
    </submittedName>
</protein>
<dbReference type="Proteomes" id="UP001152795">
    <property type="component" value="Unassembled WGS sequence"/>
</dbReference>
<feature type="non-terminal residue" evidence="1">
    <location>
        <position position="1"/>
    </location>
</feature>
<gene>
    <name evidence="1" type="ORF">PACLA_8A037647</name>
</gene>
<proteinExistence type="predicted"/>
<dbReference type="AlphaFoldDB" id="A0A6S7JT90"/>
<sequence length="236" mass="27616">VRDLFRIHKIKNHKNAAEIGRTVLEGLPDGNRLKPVVWAEHKERQDCYGVSLGVRPFLRPLYLYIKMNQLRNVENSDDGVKLKHVNAFQSVKRRRIRFVPSDKSPYKGNENKPKVKPPCVSCKIFFKGFKKKKSNSLPPFANCAEYDVIRTPNLDYVLRYNEGTKHWINFKSACEKHFKAFNELTQKLDEPGNSSQNEILETYYKNTLNAKILKYQWVNFYGRYKLVVKDNCKATV</sequence>
<reference evidence="1" key="1">
    <citation type="submission" date="2020-04" db="EMBL/GenBank/DDBJ databases">
        <authorList>
            <person name="Alioto T."/>
            <person name="Alioto T."/>
            <person name="Gomez Garrido J."/>
        </authorList>
    </citation>
    <scope>NUCLEOTIDE SEQUENCE</scope>
    <source>
        <strain evidence="1">A484AB</strain>
    </source>
</reference>
<dbReference type="OrthoDB" id="6013577at2759"/>
<keyword evidence="2" id="KW-1185">Reference proteome</keyword>
<name>A0A6S7JT90_PARCT</name>
<dbReference type="EMBL" id="CACRXK020019161">
    <property type="protein sequence ID" value="CAB4033334.1"/>
    <property type="molecule type" value="Genomic_DNA"/>
</dbReference>
<evidence type="ECO:0000313" key="2">
    <source>
        <dbReference type="Proteomes" id="UP001152795"/>
    </source>
</evidence>
<comment type="caution">
    <text evidence="1">The sequence shown here is derived from an EMBL/GenBank/DDBJ whole genome shotgun (WGS) entry which is preliminary data.</text>
</comment>
<accession>A0A6S7JT90</accession>